<name>A0A7R9EZ03_9NEOP</name>
<reference evidence="5" key="1">
    <citation type="submission" date="2020-11" db="EMBL/GenBank/DDBJ databases">
        <authorList>
            <person name="Tran Van P."/>
        </authorList>
    </citation>
    <scope>NUCLEOTIDE SEQUENCE</scope>
</reference>
<proteinExistence type="inferred from homology"/>
<gene>
    <name evidence="5" type="ORF">TBIB3V08_LOCUS6379</name>
</gene>
<keyword evidence="2 4" id="KW-0689">Ribosomal protein</keyword>
<dbReference type="GO" id="GO:0042274">
    <property type="term" value="P:ribosomal small subunit biogenesis"/>
    <property type="evidence" value="ECO:0007669"/>
    <property type="project" value="TreeGrafter"/>
</dbReference>
<dbReference type="PROSITE" id="PS00948">
    <property type="entry name" value="RIBOSOMAL_S7E"/>
    <property type="match status" value="1"/>
</dbReference>
<dbReference type="GO" id="GO:0022627">
    <property type="term" value="C:cytosolic small ribosomal subunit"/>
    <property type="evidence" value="ECO:0007669"/>
    <property type="project" value="TreeGrafter"/>
</dbReference>
<dbReference type="GO" id="GO:0003735">
    <property type="term" value="F:structural constituent of ribosome"/>
    <property type="evidence" value="ECO:0007669"/>
    <property type="project" value="InterPro"/>
</dbReference>
<dbReference type="GO" id="GO:0032040">
    <property type="term" value="C:small-subunit processome"/>
    <property type="evidence" value="ECO:0007669"/>
    <property type="project" value="TreeGrafter"/>
</dbReference>
<organism evidence="5">
    <name type="scientific">Timema bartmani</name>
    <dbReference type="NCBI Taxonomy" id="61472"/>
    <lineage>
        <taxon>Eukaryota</taxon>
        <taxon>Metazoa</taxon>
        <taxon>Ecdysozoa</taxon>
        <taxon>Arthropoda</taxon>
        <taxon>Hexapoda</taxon>
        <taxon>Insecta</taxon>
        <taxon>Pterygota</taxon>
        <taxon>Neoptera</taxon>
        <taxon>Polyneoptera</taxon>
        <taxon>Phasmatodea</taxon>
        <taxon>Timematodea</taxon>
        <taxon>Timematoidea</taxon>
        <taxon>Timematidae</taxon>
        <taxon>Timema</taxon>
    </lineage>
</organism>
<evidence type="ECO:0000256" key="4">
    <source>
        <dbReference type="RuleBase" id="RU364105"/>
    </source>
</evidence>
<accession>A0A7R9EZ03</accession>
<evidence type="ECO:0000256" key="1">
    <source>
        <dbReference type="ARBA" id="ARBA00007820"/>
    </source>
</evidence>
<dbReference type="EMBL" id="OD566437">
    <property type="protein sequence ID" value="CAD7443986.1"/>
    <property type="molecule type" value="Genomic_DNA"/>
</dbReference>
<comment type="similarity">
    <text evidence="1 4">Belongs to the eukaryotic ribosomal protein eS7 family.</text>
</comment>
<sequence length="240" mass="27363">MFTSSAKITKSGGAEPDAFESSISQALLELEMNSDLKAQLRELYITKAKEIELNGKKSIIIYVPIPQLKAFQKIQTRLVRELEKKFSGKHVVFIGERKILPKPTRKTRMKNKQQRPRRRGGIVGTWVDVVGLLGHGWTWWDCWDMGRCGGIVETWVGMVGLLRHGRTLTAVYDAILEDLVFPAEIVGKRIRVKLDGSQLIKVHLDKNQQTNIEHKVDTFGSVYKKLTGRDVTFEFPEPYL</sequence>
<dbReference type="GO" id="GO:0006364">
    <property type="term" value="P:rRNA processing"/>
    <property type="evidence" value="ECO:0007669"/>
    <property type="project" value="TreeGrafter"/>
</dbReference>
<evidence type="ECO:0000256" key="2">
    <source>
        <dbReference type="ARBA" id="ARBA00022980"/>
    </source>
</evidence>
<evidence type="ECO:0000256" key="3">
    <source>
        <dbReference type="ARBA" id="ARBA00023274"/>
    </source>
</evidence>
<evidence type="ECO:0000313" key="5">
    <source>
        <dbReference type="EMBL" id="CAD7443986.1"/>
    </source>
</evidence>
<keyword evidence="3 4" id="KW-0687">Ribonucleoprotein</keyword>
<dbReference type="InterPro" id="IPR000554">
    <property type="entry name" value="Ribosomal_eS7"/>
</dbReference>
<dbReference type="PANTHER" id="PTHR11278">
    <property type="entry name" value="40S RIBOSOMAL PROTEIN S7"/>
    <property type="match status" value="1"/>
</dbReference>
<dbReference type="PANTHER" id="PTHR11278:SF0">
    <property type="entry name" value="SMALL RIBOSOMAL SUBUNIT PROTEIN ES7"/>
    <property type="match status" value="1"/>
</dbReference>
<protein>
    <recommendedName>
        <fullName evidence="4">40S ribosomal protein S7</fullName>
    </recommendedName>
</protein>
<dbReference type="AlphaFoldDB" id="A0A7R9EZ03"/>
<dbReference type="Pfam" id="PF01251">
    <property type="entry name" value="Ribosomal_S7e"/>
    <property type="match status" value="2"/>
</dbReference>
<dbReference type="GO" id="GO:0030686">
    <property type="term" value="C:90S preribosome"/>
    <property type="evidence" value="ECO:0007669"/>
    <property type="project" value="TreeGrafter"/>
</dbReference>
<dbReference type="GO" id="GO:0006412">
    <property type="term" value="P:translation"/>
    <property type="evidence" value="ECO:0007669"/>
    <property type="project" value="InterPro"/>
</dbReference>
<dbReference type="InterPro" id="IPR047861">
    <property type="entry name" value="Ribosomal_eS7_CS"/>
</dbReference>